<evidence type="ECO:0000256" key="2">
    <source>
        <dbReference type="ARBA" id="ARBA00022771"/>
    </source>
</evidence>
<dbReference type="CDD" id="cd16454">
    <property type="entry name" value="RING-H2_PA-TM-RING"/>
    <property type="match status" value="1"/>
</dbReference>
<gene>
    <name evidence="7" type="primary">LOC120106529</name>
</gene>
<dbReference type="GeneID" id="120106529"/>
<evidence type="ECO:0000313" key="7">
    <source>
        <dbReference type="RefSeq" id="XP_038975401.1"/>
    </source>
</evidence>
<accession>A0A8B8ZMG6</accession>
<keyword evidence="2 4" id="KW-0863">Zinc-finger</keyword>
<evidence type="ECO:0000256" key="1">
    <source>
        <dbReference type="ARBA" id="ARBA00022723"/>
    </source>
</evidence>
<evidence type="ECO:0000259" key="5">
    <source>
        <dbReference type="PROSITE" id="PS50089"/>
    </source>
</evidence>
<evidence type="ECO:0000256" key="3">
    <source>
        <dbReference type="ARBA" id="ARBA00022833"/>
    </source>
</evidence>
<dbReference type="PROSITE" id="PS50089">
    <property type="entry name" value="ZF_RING_2"/>
    <property type="match status" value="1"/>
</dbReference>
<dbReference type="GO" id="GO:0005737">
    <property type="term" value="C:cytoplasm"/>
    <property type="evidence" value="ECO:0007669"/>
    <property type="project" value="TreeGrafter"/>
</dbReference>
<dbReference type="GO" id="GO:0008270">
    <property type="term" value="F:zinc ion binding"/>
    <property type="evidence" value="ECO:0007669"/>
    <property type="project" value="UniProtKB-KW"/>
</dbReference>
<reference evidence="7" key="1">
    <citation type="submission" date="2025-08" db="UniProtKB">
        <authorList>
            <consortium name="RefSeq"/>
        </authorList>
    </citation>
    <scope>IDENTIFICATION</scope>
    <source>
        <tissue evidence="7">Young leaves</tissue>
    </source>
</reference>
<keyword evidence="1" id="KW-0479">Metal-binding</keyword>
<sequence>MSLFQRSIFGRTVLHLQAFSIPSMEDYSGPQVFVELRFTKFYTTIGEHNSTKKRIPFCFYVGQLPILRALQLIVLEVFSHIENHPDTRELELCEEHLLQFASGATTTQGPTTESALELLVDIGFLCDDRWTLEDVNNINDLMQEMPLVEEEGDDDEFASATLDYDLAEVGDRIEEIGFDEPTSGSSVEGLEQVSYVKRDGFQEECVICLEEFNTEAKVSQMSCSHLFHSRCIAQWLERSHLCPLCRCPYEEP</sequence>
<dbReference type="Gene3D" id="3.30.40.10">
    <property type="entry name" value="Zinc/RING finger domain, C3HC4 (zinc finger)"/>
    <property type="match status" value="1"/>
</dbReference>
<keyword evidence="6" id="KW-1185">Reference proteome</keyword>
<organism evidence="6 7">
    <name type="scientific">Phoenix dactylifera</name>
    <name type="common">Date palm</name>
    <dbReference type="NCBI Taxonomy" id="42345"/>
    <lineage>
        <taxon>Eukaryota</taxon>
        <taxon>Viridiplantae</taxon>
        <taxon>Streptophyta</taxon>
        <taxon>Embryophyta</taxon>
        <taxon>Tracheophyta</taxon>
        <taxon>Spermatophyta</taxon>
        <taxon>Magnoliopsida</taxon>
        <taxon>Liliopsida</taxon>
        <taxon>Arecaceae</taxon>
        <taxon>Coryphoideae</taxon>
        <taxon>Phoeniceae</taxon>
        <taxon>Phoenix</taxon>
    </lineage>
</organism>
<dbReference type="InterPro" id="IPR013083">
    <property type="entry name" value="Znf_RING/FYVE/PHD"/>
</dbReference>
<dbReference type="Proteomes" id="UP000228380">
    <property type="component" value="Unplaced"/>
</dbReference>
<dbReference type="Pfam" id="PF13639">
    <property type="entry name" value="zf-RING_2"/>
    <property type="match status" value="1"/>
</dbReference>
<dbReference type="RefSeq" id="XP_038975401.1">
    <property type="nucleotide sequence ID" value="XM_039119473.1"/>
</dbReference>
<feature type="domain" description="RING-type" evidence="5">
    <location>
        <begin position="205"/>
        <end position="246"/>
    </location>
</feature>
<dbReference type="GO" id="GO:0016567">
    <property type="term" value="P:protein ubiquitination"/>
    <property type="evidence" value="ECO:0007669"/>
    <property type="project" value="TreeGrafter"/>
</dbReference>
<evidence type="ECO:0000313" key="6">
    <source>
        <dbReference type="Proteomes" id="UP000228380"/>
    </source>
</evidence>
<name>A0A8B8ZMG6_PHODC</name>
<dbReference type="InterPro" id="IPR001841">
    <property type="entry name" value="Znf_RING"/>
</dbReference>
<evidence type="ECO:0000256" key="4">
    <source>
        <dbReference type="PROSITE-ProRule" id="PRU00175"/>
    </source>
</evidence>
<dbReference type="SMART" id="SM00184">
    <property type="entry name" value="RING"/>
    <property type="match status" value="1"/>
</dbReference>
<protein>
    <submittedName>
        <fullName evidence="7">E3 ubiquitin-protein ligase Praja-1-like</fullName>
    </submittedName>
</protein>
<dbReference type="KEGG" id="pda:120106529"/>
<dbReference type="SUPFAM" id="SSF57850">
    <property type="entry name" value="RING/U-box"/>
    <property type="match status" value="1"/>
</dbReference>
<dbReference type="OrthoDB" id="694969at2759"/>
<dbReference type="PANTHER" id="PTHR15710">
    <property type="entry name" value="E3 UBIQUITIN-PROTEIN LIGASE PRAJA"/>
    <property type="match status" value="1"/>
</dbReference>
<dbReference type="AlphaFoldDB" id="A0A8B8ZMG6"/>
<dbReference type="PANTHER" id="PTHR15710:SF77">
    <property type="entry name" value="RING-H2 FINGER PROTEIN ATL21B"/>
    <property type="match status" value="1"/>
</dbReference>
<proteinExistence type="predicted"/>
<dbReference type="GO" id="GO:0061630">
    <property type="term" value="F:ubiquitin protein ligase activity"/>
    <property type="evidence" value="ECO:0007669"/>
    <property type="project" value="TreeGrafter"/>
</dbReference>
<keyword evidence="3" id="KW-0862">Zinc</keyword>